<dbReference type="RefSeq" id="WP_166282365.1">
    <property type="nucleotide sequence ID" value="NZ_JAANNP010000008.1"/>
</dbReference>
<protein>
    <submittedName>
        <fullName evidence="3">Helix-turn-helix transcriptional regulator</fullName>
    </submittedName>
</protein>
<proteinExistence type="predicted"/>
<dbReference type="Gene3D" id="1.10.10.10">
    <property type="entry name" value="Winged helix-like DNA-binding domain superfamily/Winged helix DNA-binding domain"/>
    <property type="match status" value="1"/>
</dbReference>
<dbReference type="SUPFAM" id="SSF46785">
    <property type="entry name" value="Winged helix' DNA-binding domain"/>
    <property type="match status" value="1"/>
</dbReference>
<name>A0ABX0GUR7_9ACTN</name>
<accession>A0ABX0GUR7</accession>
<dbReference type="EMBL" id="JAANNP010000008">
    <property type="protein sequence ID" value="NHC14644.1"/>
    <property type="molecule type" value="Genomic_DNA"/>
</dbReference>
<organism evidence="3 4">
    <name type="scientific">Motilibacter deserti</name>
    <dbReference type="NCBI Taxonomy" id="2714956"/>
    <lineage>
        <taxon>Bacteria</taxon>
        <taxon>Bacillati</taxon>
        <taxon>Actinomycetota</taxon>
        <taxon>Actinomycetes</taxon>
        <taxon>Motilibacterales</taxon>
        <taxon>Motilibacteraceae</taxon>
        <taxon>Motilibacter</taxon>
    </lineage>
</organism>
<evidence type="ECO:0000259" key="2">
    <source>
        <dbReference type="Pfam" id="PF03551"/>
    </source>
</evidence>
<dbReference type="PANTHER" id="PTHR33169:SF13">
    <property type="entry name" value="PADR-FAMILY TRANSCRIPTIONAL REGULATOR"/>
    <property type="match status" value="1"/>
</dbReference>
<dbReference type="InterPro" id="IPR005149">
    <property type="entry name" value="Tscrpt_reg_PadR_N"/>
</dbReference>
<keyword evidence="4" id="KW-1185">Reference proteome</keyword>
<dbReference type="InterPro" id="IPR036390">
    <property type="entry name" value="WH_DNA-bd_sf"/>
</dbReference>
<dbReference type="PANTHER" id="PTHR33169">
    <property type="entry name" value="PADR-FAMILY TRANSCRIPTIONAL REGULATOR"/>
    <property type="match status" value="1"/>
</dbReference>
<sequence>MGATEMREPSFLILTALAGGPLHGYAVIAEVAQMSQGRVRLRAGTLYAALERLAAEGLVASSGEQVVDGRLRRYFRLTDEGEQALTLEARRLRENADRAVARLRTARSRVAPA</sequence>
<feature type="domain" description="Transcription regulator PadR N-terminal" evidence="2">
    <location>
        <begin position="13"/>
        <end position="86"/>
    </location>
</feature>
<evidence type="ECO:0000256" key="1">
    <source>
        <dbReference type="SAM" id="Coils"/>
    </source>
</evidence>
<comment type="caution">
    <text evidence="3">The sequence shown here is derived from an EMBL/GenBank/DDBJ whole genome shotgun (WGS) entry which is preliminary data.</text>
</comment>
<evidence type="ECO:0000313" key="3">
    <source>
        <dbReference type="EMBL" id="NHC14644.1"/>
    </source>
</evidence>
<dbReference type="InterPro" id="IPR036388">
    <property type="entry name" value="WH-like_DNA-bd_sf"/>
</dbReference>
<dbReference type="InterPro" id="IPR052509">
    <property type="entry name" value="Metal_resp_DNA-bind_regulator"/>
</dbReference>
<evidence type="ECO:0000313" key="4">
    <source>
        <dbReference type="Proteomes" id="UP000800981"/>
    </source>
</evidence>
<dbReference type="Proteomes" id="UP000800981">
    <property type="component" value="Unassembled WGS sequence"/>
</dbReference>
<reference evidence="3 4" key="1">
    <citation type="submission" date="2020-03" db="EMBL/GenBank/DDBJ databases">
        <title>Two novel Motilibacter sp.</title>
        <authorList>
            <person name="Liu S."/>
        </authorList>
    </citation>
    <scope>NUCLEOTIDE SEQUENCE [LARGE SCALE GENOMIC DNA]</scope>
    <source>
        <strain evidence="3 4">E257</strain>
    </source>
</reference>
<dbReference type="Pfam" id="PF03551">
    <property type="entry name" value="PadR"/>
    <property type="match status" value="1"/>
</dbReference>
<gene>
    <name evidence="3" type="ORF">G9H71_12725</name>
</gene>
<feature type="coiled-coil region" evidence="1">
    <location>
        <begin position="82"/>
        <end position="109"/>
    </location>
</feature>
<keyword evidence="1" id="KW-0175">Coiled coil</keyword>